<comment type="caution">
    <text evidence="2">The sequence shown here is derived from an EMBL/GenBank/DDBJ whole genome shotgun (WGS) entry which is preliminary data.</text>
</comment>
<dbReference type="AlphaFoldDB" id="A0A6A3KAM9"/>
<evidence type="ECO:0000313" key="3">
    <source>
        <dbReference type="Proteomes" id="UP000435112"/>
    </source>
</evidence>
<accession>A0A6A3KAM9</accession>
<reference evidence="2 3" key="1">
    <citation type="submission" date="2018-09" db="EMBL/GenBank/DDBJ databases">
        <title>Genomic investigation of the strawberry pathogen Phytophthora fragariae indicates pathogenicity is determined by transcriptional variation in three key races.</title>
        <authorList>
            <person name="Adams T.M."/>
            <person name="Armitage A.D."/>
            <person name="Sobczyk M.K."/>
            <person name="Bates H.J."/>
            <person name="Dunwell J.M."/>
            <person name="Nellist C.F."/>
            <person name="Harrison R.J."/>
        </authorList>
    </citation>
    <scope>NUCLEOTIDE SEQUENCE [LARGE SCALE GENOMIC DNA]</scope>
    <source>
        <strain evidence="2 3">SCRP324</strain>
    </source>
</reference>
<organism evidence="2 3">
    <name type="scientific">Phytophthora rubi</name>
    <dbReference type="NCBI Taxonomy" id="129364"/>
    <lineage>
        <taxon>Eukaryota</taxon>
        <taxon>Sar</taxon>
        <taxon>Stramenopiles</taxon>
        <taxon>Oomycota</taxon>
        <taxon>Peronosporomycetes</taxon>
        <taxon>Peronosporales</taxon>
        <taxon>Peronosporaceae</taxon>
        <taxon>Phytophthora</taxon>
    </lineage>
</organism>
<dbReference type="EMBL" id="QXFU01001354">
    <property type="protein sequence ID" value="KAE9004239.1"/>
    <property type="molecule type" value="Genomic_DNA"/>
</dbReference>
<name>A0A6A3KAM9_9STRA</name>
<gene>
    <name evidence="2" type="ORF">PR002_g17124</name>
</gene>
<sequence>MNTLSFSQKPLHCEPDGDLAPRKPSFSLAGTDSDASGTESDNEVLMHLFNHPGVGTSPTSERVDRGGRPFPYTRSKTRWRKRPTDELKYLRSQVAELEKLLARLSCTDGRAKLLGNSEDAGTAHETLRKLREESHVKKMKKGVAENRRLRSMILTQFQVANALQTAIDEHRRLRAQKMSWPSKGDVSDNVIFSLLDDEKEHQYADVDRVLEECGIAQICYPLYSRLVLHRDENTVSFHHNEVRMLPFAMEDVARSLRNCLSHGSRVGPAKHCRHFESFGKYFHATTADSFNMPDDEQAEVKTRLLQLCVPQTERTVVVWSGYAEYSGSKFIRMLEKTYISLEAIPIEKLGMFTLGGRSPGTLMRVAVRLTPVETEYDVQKPEDIEEMADVVVRTYQRKGQRMFQAMLEQLKGNLCDRGGRAFPYTRSKTRWRKRPNDELKYLRSQVAELEYLLAALHQSGRRPTVQAAQLQRLSEANQSPKVYAALVENRKLRAMVARQLQVVKTLQSTIDEHVRMKAQKLPWPSSVEAPDELMVAILHKEQQQHYPLFDDIKER</sequence>
<evidence type="ECO:0000313" key="2">
    <source>
        <dbReference type="EMBL" id="KAE9004239.1"/>
    </source>
</evidence>
<feature type="compositionally biased region" description="Basic and acidic residues" evidence="1">
    <location>
        <begin position="11"/>
        <end position="21"/>
    </location>
</feature>
<feature type="region of interest" description="Disordered" evidence="1">
    <location>
        <begin position="52"/>
        <end position="75"/>
    </location>
</feature>
<protein>
    <submittedName>
        <fullName evidence="2">Uncharacterized protein</fullName>
    </submittedName>
</protein>
<dbReference type="Proteomes" id="UP000435112">
    <property type="component" value="Unassembled WGS sequence"/>
</dbReference>
<proteinExistence type="predicted"/>
<feature type="region of interest" description="Disordered" evidence="1">
    <location>
        <begin position="1"/>
        <end position="39"/>
    </location>
</feature>
<dbReference type="OrthoDB" id="108851at2759"/>
<evidence type="ECO:0000256" key="1">
    <source>
        <dbReference type="SAM" id="MobiDB-lite"/>
    </source>
</evidence>
<feature type="compositionally biased region" description="Polar residues" evidence="1">
    <location>
        <begin position="28"/>
        <end position="39"/>
    </location>
</feature>